<feature type="compositionally biased region" description="Polar residues" evidence="8">
    <location>
        <begin position="303"/>
        <end position="316"/>
    </location>
</feature>
<feature type="compositionally biased region" description="Basic and acidic residues" evidence="8">
    <location>
        <begin position="632"/>
        <end position="641"/>
    </location>
</feature>
<comment type="cofactor">
    <cofactor evidence="7">
        <name>Zn(2+)</name>
        <dbReference type="ChEBI" id="CHEBI:29105"/>
    </cofactor>
    <text evidence="7">Binds 1 zinc ion per subunit.</text>
</comment>
<keyword evidence="5 7" id="KW-0482">Metalloprotease</keyword>
<feature type="region of interest" description="Disordered" evidence="8">
    <location>
        <begin position="301"/>
        <end position="321"/>
    </location>
</feature>
<dbReference type="GO" id="GO:0046872">
    <property type="term" value="F:metal ion binding"/>
    <property type="evidence" value="ECO:0007669"/>
    <property type="project" value="UniProtKB-KW"/>
</dbReference>
<dbReference type="PANTHER" id="PTHR10127:SF780">
    <property type="entry name" value="METALLOENDOPEPTIDASE"/>
    <property type="match status" value="1"/>
</dbReference>
<keyword evidence="3 7" id="KW-0378">Hydrolase</keyword>
<feature type="region of interest" description="Disordered" evidence="8">
    <location>
        <begin position="375"/>
        <end position="396"/>
    </location>
</feature>
<evidence type="ECO:0000256" key="6">
    <source>
        <dbReference type="PROSITE-ProRule" id="PRU01211"/>
    </source>
</evidence>
<dbReference type="PANTHER" id="PTHR10127">
    <property type="entry name" value="DISCOIDIN, CUB, EGF, LAMININ , AND ZINC METALLOPROTEASE DOMAIN CONTAINING"/>
    <property type="match status" value="1"/>
</dbReference>
<evidence type="ECO:0000256" key="5">
    <source>
        <dbReference type="ARBA" id="ARBA00023049"/>
    </source>
</evidence>
<dbReference type="Proteomes" id="UP000887116">
    <property type="component" value="Unassembled WGS sequence"/>
</dbReference>
<evidence type="ECO:0000259" key="9">
    <source>
        <dbReference type="PROSITE" id="PS51864"/>
    </source>
</evidence>
<gene>
    <name evidence="10" type="primary">NCL1_20716</name>
    <name evidence="10" type="ORF">TNCT_672621</name>
</gene>
<feature type="domain" description="Peptidase M12A" evidence="9">
    <location>
        <begin position="1"/>
        <end position="72"/>
    </location>
</feature>
<feature type="compositionally biased region" description="Polar residues" evidence="8">
    <location>
        <begin position="619"/>
        <end position="631"/>
    </location>
</feature>
<feature type="non-terminal residue" evidence="10">
    <location>
        <position position="1"/>
    </location>
</feature>
<dbReference type="SUPFAM" id="SSF55486">
    <property type="entry name" value="Metalloproteases ('zincins'), catalytic domain"/>
    <property type="match status" value="1"/>
</dbReference>
<sequence length="702" mass="78011">AYHHFEKLPEDLVQTANVSYDYNSIMHYGSHRFSKNRGVPTIIPLKKNVTIGQRKGLSKSDILKIVKLYNCTMVVERAREDNSETTKLAKILGDTNSFWKVVYRTDIHKRFKRTTDNETSDANYYIGTGDSKADNTVADNTAYAESQDAYEDRLQQWRNQYLYWWNHYHGWANEHPISYKSLVSDWKGRRLRLATEFTPDAIATTKKMDPCEKCTVTKLPKKTTIQATQITEQLEIITPAPMTTNLLKKITTIPPTTPCIPEELGIATSALTTTPCKISELTTDPQKAITTIPARVIREQQKETTSNLTPSVPSVMTTIPPITTTIPPPIITEQLEITTPAPTTVPCIPCNKLKMTTEPPKILTTVPASIITEEQGKITPPPGTTPCNRSEITTDSQEKITTVPAPIVREQRGVATPMPTEPPSNPPIMTTKPPEKATTIPAPIVREERRVATPQPTAPPSNLPVMTTKSPEKVTTVPAPIVREERRVATPQLTAPPSNPPIRTTEAPTKVTTISPPIITEELGITTPAPATVPCTTCNKPEMTTGPSKQLTTVPATIIREKKGITTPAPTTIPCDKPDPEGKITTPCAMPEATAEVTTKTLVTDLVELIAECPKSEKNTPCSKTPIPTTKSPKDEDVTGRSRKDYHLAWERSRHPSPFHRILMYIPIQGRTALKDPNRLWDNCEIPWELSDKYSMYEKSFE</sequence>
<reference evidence="10" key="1">
    <citation type="submission" date="2020-07" db="EMBL/GenBank/DDBJ databases">
        <title>Multicomponent nature underlies the extraordinary mechanical properties of spider dragline silk.</title>
        <authorList>
            <person name="Kono N."/>
            <person name="Nakamura H."/>
            <person name="Mori M."/>
            <person name="Yoshida Y."/>
            <person name="Ohtoshi R."/>
            <person name="Malay A.D."/>
            <person name="Moran D.A.P."/>
            <person name="Tomita M."/>
            <person name="Numata K."/>
            <person name="Arakawa K."/>
        </authorList>
    </citation>
    <scope>NUCLEOTIDE SEQUENCE</scope>
</reference>
<dbReference type="PROSITE" id="PS51864">
    <property type="entry name" value="ASTACIN"/>
    <property type="match status" value="1"/>
</dbReference>
<dbReference type="AlphaFoldDB" id="A0A8X6J2G7"/>
<feature type="compositionally biased region" description="Polar residues" evidence="8">
    <location>
        <begin position="385"/>
        <end position="395"/>
    </location>
</feature>
<keyword evidence="11" id="KW-1185">Reference proteome</keyword>
<evidence type="ECO:0000313" key="11">
    <source>
        <dbReference type="Proteomes" id="UP000887116"/>
    </source>
</evidence>
<feature type="region of interest" description="Disordered" evidence="8">
    <location>
        <begin position="617"/>
        <end position="641"/>
    </location>
</feature>
<dbReference type="EMBL" id="BMAO01003544">
    <property type="protein sequence ID" value="GFQ88605.1"/>
    <property type="molecule type" value="Genomic_DNA"/>
</dbReference>
<feature type="region of interest" description="Disordered" evidence="8">
    <location>
        <begin position="415"/>
        <end position="436"/>
    </location>
</feature>
<dbReference type="InterPro" id="IPR024079">
    <property type="entry name" value="MetalloPept_cat_dom_sf"/>
</dbReference>
<dbReference type="InterPro" id="IPR001506">
    <property type="entry name" value="Peptidase_M12A"/>
</dbReference>
<protein>
    <recommendedName>
        <fullName evidence="7">Metalloendopeptidase</fullName>
        <ecNumber evidence="7">3.4.24.-</ecNumber>
    </recommendedName>
</protein>
<feature type="region of interest" description="Disordered" evidence="8">
    <location>
        <begin position="450"/>
        <end position="475"/>
    </location>
</feature>
<dbReference type="EC" id="3.4.24.-" evidence="7"/>
<evidence type="ECO:0000256" key="3">
    <source>
        <dbReference type="ARBA" id="ARBA00022801"/>
    </source>
</evidence>
<proteinExistence type="predicted"/>
<keyword evidence="4 7" id="KW-0862">Zinc</keyword>
<evidence type="ECO:0000256" key="2">
    <source>
        <dbReference type="ARBA" id="ARBA00022723"/>
    </source>
</evidence>
<evidence type="ECO:0000313" key="10">
    <source>
        <dbReference type="EMBL" id="GFQ88605.1"/>
    </source>
</evidence>
<dbReference type="PRINTS" id="PR00480">
    <property type="entry name" value="ASTACIN"/>
</dbReference>
<evidence type="ECO:0000256" key="1">
    <source>
        <dbReference type="ARBA" id="ARBA00022670"/>
    </source>
</evidence>
<keyword evidence="1 7" id="KW-0645">Protease</keyword>
<organism evidence="10 11">
    <name type="scientific">Trichonephila clavata</name>
    <name type="common">Joro spider</name>
    <name type="synonym">Nephila clavata</name>
    <dbReference type="NCBI Taxonomy" id="2740835"/>
    <lineage>
        <taxon>Eukaryota</taxon>
        <taxon>Metazoa</taxon>
        <taxon>Ecdysozoa</taxon>
        <taxon>Arthropoda</taxon>
        <taxon>Chelicerata</taxon>
        <taxon>Arachnida</taxon>
        <taxon>Araneae</taxon>
        <taxon>Araneomorphae</taxon>
        <taxon>Entelegynae</taxon>
        <taxon>Araneoidea</taxon>
        <taxon>Nephilidae</taxon>
        <taxon>Trichonephila</taxon>
    </lineage>
</organism>
<comment type="caution">
    <text evidence="10">The sequence shown here is derived from an EMBL/GenBank/DDBJ whole genome shotgun (WGS) entry which is preliminary data.</text>
</comment>
<dbReference type="Pfam" id="PF01400">
    <property type="entry name" value="Astacin"/>
    <property type="match status" value="1"/>
</dbReference>
<name>A0A8X6J2G7_TRICU</name>
<dbReference type="Gene3D" id="3.40.390.10">
    <property type="entry name" value="Collagenase (Catalytic Domain)"/>
    <property type="match status" value="1"/>
</dbReference>
<dbReference type="OrthoDB" id="291007at2759"/>
<keyword evidence="2 7" id="KW-0479">Metal-binding</keyword>
<comment type="caution">
    <text evidence="6">Lacks conserved residue(s) required for the propagation of feature annotation.</text>
</comment>
<evidence type="ECO:0000256" key="4">
    <source>
        <dbReference type="ARBA" id="ARBA00022833"/>
    </source>
</evidence>
<accession>A0A8X6J2G7</accession>
<evidence type="ECO:0000256" key="8">
    <source>
        <dbReference type="SAM" id="MobiDB-lite"/>
    </source>
</evidence>
<evidence type="ECO:0000256" key="7">
    <source>
        <dbReference type="RuleBase" id="RU361183"/>
    </source>
</evidence>
<dbReference type="GO" id="GO:0006508">
    <property type="term" value="P:proteolysis"/>
    <property type="evidence" value="ECO:0007669"/>
    <property type="project" value="UniProtKB-KW"/>
</dbReference>
<dbReference type="GO" id="GO:0004222">
    <property type="term" value="F:metalloendopeptidase activity"/>
    <property type="evidence" value="ECO:0007669"/>
    <property type="project" value="UniProtKB-UniRule"/>
</dbReference>